<dbReference type="Proteomes" id="UP000075260">
    <property type="component" value="Unassembled WGS sequence"/>
</dbReference>
<evidence type="ECO:0000313" key="3">
    <source>
        <dbReference type="Proteomes" id="UP000075260"/>
    </source>
</evidence>
<proteinExistence type="predicted"/>
<dbReference type="OrthoDB" id="5508251at2"/>
<organism evidence="2 3">
    <name type="scientific">Sorangium cellulosum</name>
    <name type="common">Polyangium cellulosum</name>
    <dbReference type="NCBI Taxonomy" id="56"/>
    <lineage>
        <taxon>Bacteria</taxon>
        <taxon>Pseudomonadati</taxon>
        <taxon>Myxococcota</taxon>
        <taxon>Polyangia</taxon>
        <taxon>Polyangiales</taxon>
        <taxon>Polyangiaceae</taxon>
        <taxon>Sorangium</taxon>
    </lineage>
</organism>
<gene>
    <name evidence="2" type="ORF">BE15_17120</name>
</gene>
<evidence type="ECO:0000313" key="2">
    <source>
        <dbReference type="EMBL" id="KYF72500.1"/>
    </source>
</evidence>
<comment type="caution">
    <text evidence="2">The sequence shown here is derived from an EMBL/GenBank/DDBJ whole genome shotgun (WGS) entry which is preliminary data.</text>
</comment>
<dbReference type="AlphaFoldDB" id="A0A150QWZ0"/>
<protein>
    <submittedName>
        <fullName evidence="2">Uncharacterized protein</fullName>
    </submittedName>
</protein>
<sequence length="216" mass="23949">MSDESDGGEPENTIGDLRPDDTEEPIQTQIPVDSKLRFLDPKTNNPLLQVAVTGSNPPPNYAAKVEYWSRIRPLNTTLMTLVSVGFTSRPGTPGYPGELQDWLSGGSVIATAQEVSSQQWAQGVYVPESPNSALYWAVDPDQPTTHRIGLLVERGSADELLSMTWYKMKQPVNGLIFQKTPSKLAFTQVFAGDDPSTDPRQIDPQATWYHYHCITR</sequence>
<accession>A0A150QWZ0</accession>
<evidence type="ECO:0000256" key="1">
    <source>
        <dbReference type="SAM" id="MobiDB-lite"/>
    </source>
</evidence>
<feature type="region of interest" description="Disordered" evidence="1">
    <location>
        <begin position="1"/>
        <end position="26"/>
    </location>
</feature>
<name>A0A150QWZ0_SORCE</name>
<dbReference type="EMBL" id="JEMA01000260">
    <property type="protein sequence ID" value="KYF72500.1"/>
    <property type="molecule type" value="Genomic_DNA"/>
</dbReference>
<reference evidence="2 3" key="1">
    <citation type="submission" date="2014-02" db="EMBL/GenBank/DDBJ databases">
        <title>The small core and large imbalanced accessory genome model reveals a collaborative survival strategy of Sorangium cellulosum strains in nature.</title>
        <authorList>
            <person name="Han K."/>
            <person name="Peng R."/>
            <person name="Blom J."/>
            <person name="Li Y.-Z."/>
        </authorList>
    </citation>
    <scope>NUCLEOTIDE SEQUENCE [LARGE SCALE GENOMIC DNA]</scope>
    <source>
        <strain evidence="2 3">So0008-312</strain>
    </source>
</reference>